<dbReference type="Pfam" id="PF02518">
    <property type="entry name" value="HATPase_c"/>
    <property type="match status" value="1"/>
</dbReference>
<dbReference type="GO" id="GO:0016020">
    <property type="term" value="C:membrane"/>
    <property type="evidence" value="ECO:0007669"/>
    <property type="project" value="InterPro"/>
</dbReference>
<keyword evidence="3" id="KW-0597">Phosphoprotein</keyword>
<keyword evidence="9" id="KW-0175">Coiled coil</keyword>
<proteinExistence type="predicted"/>
<evidence type="ECO:0000256" key="8">
    <source>
        <dbReference type="ARBA" id="ARBA00023012"/>
    </source>
</evidence>
<feature type="transmembrane region" description="Helical" evidence="10">
    <location>
        <begin position="33"/>
        <end position="49"/>
    </location>
</feature>
<dbReference type="AlphaFoldDB" id="A0A5N6C570"/>
<dbReference type="SMART" id="SM00387">
    <property type="entry name" value="HATPase_c"/>
    <property type="match status" value="1"/>
</dbReference>
<evidence type="ECO:0000256" key="4">
    <source>
        <dbReference type="ARBA" id="ARBA00022679"/>
    </source>
</evidence>
<reference evidence="12 13" key="1">
    <citation type="submission" date="2019-10" db="EMBL/GenBank/DDBJ databases">
        <title>Nonomuraea sp. nov., isolated from Phyllanthus amarus.</title>
        <authorList>
            <person name="Klykleung N."/>
            <person name="Tanasupawat S."/>
        </authorList>
    </citation>
    <scope>NUCLEOTIDE SEQUENCE [LARGE SCALE GENOMIC DNA]</scope>
    <source>
        <strain evidence="12 13">CR1-09</strain>
    </source>
</reference>
<dbReference type="Gene3D" id="3.30.565.10">
    <property type="entry name" value="Histidine kinase-like ATPase, C-terminal domain"/>
    <property type="match status" value="1"/>
</dbReference>
<evidence type="ECO:0000256" key="9">
    <source>
        <dbReference type="SAM" id="Coils"/>
    </source>
</evidence>
<dbReference type="RefSeq" id="WP_139572422.1">
    <property type="nucleotide sequence ID" value="NZ_VDMA02000001.1"/>
</dbReference>
<dbReference type="GO" id="GO:0005524">
    <property type="term" value="F:ATP binding"/>
    <property type="evidence" value="ECO:0007669"/>
    <property type="project" value="UniProtKB-KW"/>
</dbReference>
<evidence type="ECO:0000259" key="11">
    <source>
        <dbReference type="PROSITE" id="PS50109"/>
    </source>
</evidence>
<feature type="transmembrane region" description="Helical" evidence="10">
    <location>
        <begin position="61"/>
        <end position="88"/>
    </location>
</feature>
<dbReference type="CDD" id="cd16917">
    <property type="entry name" value="HATPase_UhpB-NarQ-NarX-like"/>
    <property type="match status" value="1"/>
</dbReference>
<evidence type="ECO:0000256" key="1">
    <source>
        <dbReference type="ARBA" id="ARBA00000085"/>
    </source>
</evidence>
<evidence type="ECO:0000256" key="2">
    <source>
        <dbReference type="ARBA" id="ARBA00012438"/>
    </source>
</evidence>
<name>A0A5N6C570_9ACTN</name>
<keyword evidence="5" id="KW-0547">Nucleotide-binding</keyword>
<comment type="catalytic activity">
    <reaction evidence="1">
        <text>ATP + protein L-histidine = ADP + protein N-phospho-L-histidine.</text>
        <dbReference type="EC" id="2.7.13.3"/>
    </reaction>
</comment>
<dbReference type="PROSITE" id="PS50109">
    <property type="entry name" value="HIS_KIN"/>
    <property type="match status" value="1"/>
</dbReference>
<dbReference type="GO" id="GO:0046983">
    <property type="term" value="F:protein dimerization activity"/>
    <property type="evidence" value="ECO:0007669"/>
    <property type="project" value="InterPro"/>
</dbReference>
<protein>
    <recommendedName>
        <fullName evidence="2">histidine kinase</fullName>
        <ecNumber evidence="2">2.7.13.3</ecNumber>
    </recommendedName>
</protein>
<dbReference type="Gene3D" id="1.20.5.1930">
    <property type="match status" value="1"/>
</dbReference>
<evidence type="ECO:0000256" key="3">
    <source>
        <dbReference type="ARBA" id="ARBA00022553"/>
    </source>
</evidence>
<evidence type="ECO:0000256" key="7">
    <source>
        <dbReference type="ARBA" id="ARBA00022840"/>
    </source>
</evidence>
<feature type="transmembrane region" description="Helical" evidence="10">
    <location>
        <begin position="7"/>
        <end position="27"/>
    </location>
</feature>
<feature type="domain" description="Histidine kinase" evidence="11">
    <location>
        <begin position="277"/>
        <end position="363"/>
    </location>
</feature>
<dbReference type="Proteomes" id="UP000313066">
    <property type="component" value="Unassembled WGS sequence"/>
</dbReference>
<dbReference type="Pfam" id="PF23539">
    <property type="entry name" value="DUF7134"/>
    <property type="match status" value="1"/>
</dbReference>
<feature type="transmembrane region" description="Helical" evidence="10">
    <location>
        <begin position="94"/>
        <end position="113"/>
    </location>
</feature>
<comment type="caution">
    <text evidence="12">The sequence shown here is derived from an EMBL/GenBank/DDBJ whole genome shotgun (WGS) entry which is preliminary data.</text>
</comment>
<dbReference type="PANTHER" id="PTHR24421">
    <property type="entry name" value="NITRATE/NITRITE SENSOR PROTEIN NARX-RELATED"/>
    <property type="match status" value="1"/>
</dbReference>
<dbReference type="EC" id="2.7.13.3" evidence="2"/>
<dbReference type="InterPro" id="IPR055558">
    <property type="entry name" value="DUF7134"/>
</dbReference>
<dbReference type="InterPro" id="IPR036890">
    <property type="entry name" value="HATPase_C_sf"/>
</dbReference>
<dbReference type="Pfam" id="PF07730">
    <property type="entry name" value="HisKA_3"/>
    <property type="match status" value="1"/>
</dbReference>
<evidence type="ECO:0000256" key="6">
    <source>
        <dbReference type="ARBA" id="ARBA00022777"/>
    </source>
</evidence>
<keyword evidence="13" id="KW-1185">Reference proteome</keyword>
<evidence type="ECO:0000313" key="13">
    <source>
        <dbReference type="Proteomes" id="UP000313066"/>
    </source>
</evidence>
<gene>
    <name evidence="12" type="ORF">FH610_001700</name>
</gene>
<evidence type="ECO:0000313" key="12">
    <source>
        <dbReference type="EMBL" id="KAB8187901.1"/>
    </source>
</evidence>
<keyword evidence="10" id="KW-0472">Membrane</keyword>
<dbReference type="InterPro" id="IPR003594">
    <property type="entry name" value="HATPase_dom"/>
</dbReference>
<keyword evidence="6 12" id="KW-0418">Kinase</keyword>
<keyword evidence="8" id="KW-0902">Two-component regulatory system</keyword>
<organism evidence="12 13">
    <name type="scientific">Microbispora catharanthi</name>
    <dbReference type="NCBI Taxonomy" id="1712871"/>
    <lineage>
        <taxon>Bacteria</taxon>
        <taxon>Bacillati</taxon>
        <taxon>Actinomycetota</taxon>
        <taxon>Actinomycetes</taxon>
        <taxon>Streptosporangiales</taxon>
        <taxon>Streptosporangiaceae</taxon>
        <taxon>Microbispora</taxon>
    </lineage>
</organism>
<feature type="coiled-coil region" evidence="9">
    <location>
        <begin position="138"/>
        <end position="165"/>
    </location>
</feature>
<sequence length="377" mass="40508">MRRVPPTVVDAVLAIGCFLSIMIMAVLNHRLEWWVAALAAMNTLPLLWRRRFPLLVSTVTGIGTGALFLTDSMGGIPAASLIATYGLASLSPPARMLTGVLGTIAGFASAAVLQHHQPLSYGPTAAAFVVAYALGTGARARRDRIAVLEERARRLAEEREVAAVRERERIAREMHDIVAHAMSLVILQAEAGPVALRTDPAKAERIFDTISTTTRDGLSQLRRVLLALRSEEAERHPQPGVESLPSLIEGVRQAGLDATFEERGEPRPCRSDLAVTVYRIVQEALSNTIKHAEATRVRVRITWRDDALDLEVHDDGRGVSGERGQVGHGLIGMRERVAVAGGRLVTGSDGTGFRVAANLPLAGALTDSGTPTESRAP</sequence>
<keyword evidence="10" id="KW-1133">Transmembrane helix</keyword>
<dbReference type="EMBL" id="VDMA02000001">
    <property type="protein sequence ID" value="KAB8187901.1"/>
    <property type="molecule type" value="Genomic_DNA"/>
</dbReference>
<keyword evidence="10" id="KW-0812">Transmembrane</keyword>
<keyword evidence="4" id="KW-0808">Transferase</keyword>
<dbReference type="PANTHER" id="PTHR24421:SF10">
    <property type="entry name" value="NITRATE_NITRITE SENSOR PROTEIN NARQ"/>
    <property type="match status" value="1"/>
</dbReference>
<keyword evidence="7" id="KW-0067">ATP-binding</keyword>
<dbReference type="InterPro" id="IPR005467">
    <property type="entry name" value="His_kinase_dom"/>
</dbReference>
<dbReference type="InterPro" id="IPR050482">
    <property type="entry name" value="Sensor_HK_TwoCompSys"/>
</dbReference>
<dbReference type="GO" id="GO:0000155">
    <property type="term" value="F:phosphorelay sensor kinase activity"/>
    <property type="evidence" value="ECO:0007669"/>
    <property type="project" value="InterPro"/>
</dbReference>
<evidence type="ECO:0000256" key="5">
    <source>
        <dbReference type="ARBA" id="ARBA00022741"/>
    </source>
</evidence>
<dbReference type="SUPFAM" id="SSF55874">
    <property type="entry name" value="ATPase domain of HSP90 chaperone/DNA topoisomerase II/histidine kinase"/>
    <property type="match status" value="1"/>
</dbReference>
<dbReference type="InterPro" id="IPR011712">
    <property type="entry name" value="Sig_transdc_His_kin_sub3_dim/P"/>
</dbReference>
<accession>A0A5N6C570</accession>
<evidence type="ECO:0000256" key="10">
    <source>
        <dbReference type="SAM" id="Phobius"/>
    </source>
</evidence>